<evidence type="ECO:0000256" key="4">
    <source>
        <dbReference type="ARBA" id="ARBA00008952"/>
    </source>
</evidence>
<accession>A0A6G1HMP6</accession>
<comment type="similarity">
    <text evidence="4">Belongs to the DASH complex SPC19 family.</text>
</comment>
<reference evidence="14" key="1">
    <citation type="journal article" date="2020" name="Stud. Mycol.">
        <title>101 Dothideomycetes genomes: a test case for predicting lifestyles and emergence of pathogens.</title>
        <authorList>
            <person name="Haridas S."/>
            <person name="Albert R."/>
            <person name="Binder M."/>
            <person name="Bloem J."/>
            <person name="Labutti K."/>
            <person name="Salamov A."/>
            <person name="Andreopoulos B."/>
            <person name="Baker S."/>
            <person name="Barry K."/>
            <person name="Bills G."/>
            <person name="Bluhm B."/>
            <person name="Cannon C."/>
            <person name="Castanera R."/>
            <person name="Culley D."/>
            <person name="Daum C."/>
            <person name="Ezra D."/>
            <person name="Gonzalez J."/>
            <person name="Henrissat B."/>
            <person name="Kuo A."/>
            <person name="Liang C."/>
            <person name="Lipzen A."/>
            <person name="Lutzoni F."/>
            <person name="Magnuson J."/>
            <person name="Mondo S."/>
            <person name="Nolan M."/>
            <person name="Ohm R."/>
            <person name="Pangilinan J."/>
            <person name="Park H.-J."/>
            <person name="Ramirez L."/>
            <person name="Alfaro M."/>
            <person name="Sun H."/>
            <person name="Tritt A."/>
            <person name="Yoshinaga Y."/>
            <person name="Zwiers L.-H."/>
            <person name="Turgeon B."/>
            <person name="Goodwin S."/>
            <person name="Spatafora J."/>
            <person name="Crous P."/>
            <person name="Grigoriev I."/>
        </authorList>
    </citation>
    <scope>NUCLEOTIDE SEQUENCE</scope>
    <source>
        <strain evidence="14">CBS 262.69</strain>
    </source>
</reference>
<keyword evidence="8" id="KW-0995">Kinetochore</keyword>
<evidence type="ECO:0000256" key="2">
    <source>
        <dbReference type="ARBA" id="ARBA00004186"/>
    </source>
</evidence>
<keyword evidence="15" id="KW-1185">Reference proteome</keyword>
<dbReference type="OrthoDB" id="3361333at2759"/>
<sequence length="158" mass="17607">MSLLNSSITTLDAGVNDFPRLSKVLQTTRHFELIAEPDLHQAQSALLSEIQPEVTNLLSRVAAYLDKLERREQSLIAKYELQEGRLSASGPAPRPSSRASKAGREPGAPLSGLDALRLKQMRQKKERLSFAIDRLQLQAGQRERQLRKSMAAPMDFGE</sequence>
<keyword evidence="6" id="KW-0158">Chromosome</keyword>
<evidence type="ECO:0000313" key="14">
    <source>
        <dbReference type="EMBL" id="KAF2397338.1"/>
    </source>
</evidence>
<evidence type="ECO:0000256" key="5">
    <source>
        <dbReference type="ARBA" id="ARBA00016329"/>
    </source>
</evidence>
<dbReference type="AlphaFoldDB" id="A0A6G1HMP6"/>
<feature type="region of interest" description="Disordered" evidence="13">
    <location>
        <begin position="84"/>
        <end position="114"/>
    </location>
</feature>
<comment type="subcellular location">
    <subcellularLocation>
        <location evidence="3">Chromosome</location>
        <location evidence="3">Centromere</location>
        <location evidence="3">Kinetochore</location>
    </subcellularLocation>
    <subcellularLocation>
        <location evidence="2">Cytoplasm</location>
        <location evidence="2">Cytoskeleton</location>
        <location evidence="2">Spindle</location>
    </subcellularLocation>
    <subcellularLocation>
        <location evidence="1">Nucleus</location>
    </subcellularLocation>
</comment>
<dbReference type="GO" id="GO:0005876">
    <property type="term" value="C:spindle microtubule"/>
    <property type="evidence" value="ECO:0007669"/>
    <property type="project" value="InterPro"/>
</dbReference>
<evidence type="ECO:0000256" key="3">
    <source>
        <dbReference type="ARBA" id="ARBA00004629"/>
    </source>
</evidence>
<dbReference type="PANTHER" id="PTHR28262:SF1">
    <property type="entry name" value="DASH COMPLEX SUBUNIT SPC19"/>
    <property type="match status" value="1"/>
</dbReference>
<dbReference type="GO" id="GO:0008608">
    <property type="term" value="P:attachment of spindle microtubules to kinetochore"/>
    <property type="evidence" value="ECO:0007669"/>
    <property type="project" value="InterPro"/>
</dbReference>
<evidence type="ECO:0000256" key="6">
    <source>
        <dbReference type="ARBA" id="ARBA00022454"/>
    </source>
</evidence>
<evidence type="ECO:0000256" key="13">
    <source>
        <dbReference type="SAM" id="MobiDB-lite"/>
    </source>
</evidence>
<feature type="compositionally biased region" description="Low complexity" evidence="13">
    <location>
        <begin position="87"/>
        <end position="100"/>
    </location>
</feature>
<evidence type="ECO:0000256" key="12">
    <source>
        <dbReference type="ARBA" id="ARBA00032583"/>
    </source>
</evidence>
<evidence type="ECO:0000313" key="15">
    <source>
        <dbReference type="Proteomes" id="UP000799640"/>
    </source>
</evidence>
<evidence type="ECO:0000256" key="9">
    <source>
        <dbReference type="ARBA" id="ARBA00023212"/>
    </source>
</evidence>
<dbReference type="PANTHER" id="PTHR28262">
    <property type="entry name" value="DASH COMPLEX SUBUNIT SPC19"/>
    <property type="match status" value="1"/>
</dbReference>
<keyword evidence="11" id="KW-0137">Centromere</keyword>
<dbReference type="GO" id="GO:0042729">
    <property type="term" value="C:DASH complex"/>
    <property type="evidence" value="ECO:0007669"/>
    <property type="project" value="InterPro"/>
</dbReference>
<keyword evidence="10" id="KW-0539">Nucleus</keyword>
<organism evidence="14 15">
    <name type="scientific">Trichodelitschia bisporula</name>
    <dbReference type="NCBI Taxonomy" id="703511"/>
    <lineage>
        <taxon>Eukaryota</taxon>
        <taxon>Fungi</taxon>
        <taxon>Dikarya</taxon>
        <taxon>Ascomycota</taxon>
        <taxon>Pezizomycotina</taxon>
        <taxon>Dothideomycetes</taxon>
        <taxon>Dothideomycetes incertae sedis</taxon>
        <taxon>Phaeotrichales</taxon>
        <taxon>Phaeotrichaceae</taxon>
        <taxon>Trichodelitschia</taxon>
    </lineage>
</organism>
<dbReference type="InterPro" id="IPR013251">
    <property type="entry name" value="DASH_Spc19"/>
</dbReference>
<evidence type="ECO:0000256" key="7">
    <source>
        <dbReference type="ARBA" id="ARBA00022490"/>
    </source>
</evidence>
<dbReference type="EMBL" id="ML996703">
    <property type="protein sequence ID" value="KAF2397338.1"/>
    <property type="molecule type" value="Genomic_DNA"/>
</dbReference>
<evidence type="ECO:0000256" key="1">
    <source>
        <dbReference type="ARBA" id="ARBA00004123"/>
    </source>
</evidence>
<proteinExistence type="inferred from homology"/>
<dbReference type="Proteomes" id="UP000799640">
    <property type="component" value="Unassembled WGS sequence"/>
</dbReference>
<keyword evidence="7" id="KW-0963">Cytoplasm</keyword>
<evidence type="ECO:0000256" key="10">
    <source>
        <dbReference type="ARBA" id="ARBA00023242"/>
    </source>
</evidence>
<evidence type="ECO:0000256" key="8">
    <source>
        <dbReference type="ARBA" id="ARBA00022838"/>
    </source>
</evidence>
<gene>
    <name evidence="14" type="ORF">EJ06DRAFT_532960</name>
</gene>
<keyword evidence="9" id="KW-0206">Cytoskeleton</keyword>
<protein>
    <recommendedName>
        <fullName evidence="5">DASH complex subunit SPC19</fullName>
    </recommendedName>
    <alternativeName>
        <fullName evidence="12">Outer kinetochore protein SPC19</fullName>
    </alternativeName>
</protein>
<dbReference type="Pfam" id="PF08287">
    <property type="entry name" value="DASH_Spc19"/>
    <property type="match status" value="1"/>
</dbReference>
<evidence type="ECO:0000256" key="11">
    <source>
        <dbReference type="ARBA" id="ARBA00023328"/>
    </source>
</evidence>
<name>A0A6G1HMP6_9PEZI</name>